<comment type="caution">
    <text evidence="1">The sequence shown here is derived from an EMBL/GenBank/DDBJ whole genome shotgun (WGS) entry which is preliminary data.</text>
</comment>
<dbReference type="AlphaFoldDB" id="X0W5W7"/>
<evidence type="ECO:0000313" key="1">
    <source>
        <dbReference type="EMBL" id="GAG19983.1"/>
    </source>
</evidence>
<proteinExistence type="predicted"/>
<dbReference type="Gene3D" id="2.130.10.10">
    <property type="entry name" value="YVTN repeat-like/Quinoprotein amine dehydrogenase"/>
    <property type="match status" value="1"/>
</dbReference>
<feature type="non-terminal residue" evidence="1">
    <location>
        <position position="1"/>
    </location>
</feature>
<dbReference type="InterPro" id="IPR011047">
    <property type="entry name" value="Quinoprotein_ADH-like_sf"/>
</dbReference>
<dbReference type="SUPFAM" id="SSF50998">
    <property type="entry name" value="Quinoprotein alcohol dehydrogenase-like"/>
    <property type="match status" value="1"/>
</dbReference>
<protein>
    <submittedName>
        <fullName evidence="1">Uncharacterized protein</fullName>
    </submittedName>
</protein>
<organism evidence="1">
    <name type="scientific">marine sediment metagenome</name>
    <dbReference type="NCBI Taxonomy" id="412755"/>
    <lineage>
        <taxon>unclassified sequences</taxon>
        <taxon>metagenomes</taxon>
        <taxon>ecological metagenomes</taxon>
    </lineage>
</organism>
<gene>
    <name evidence="1" type="ORF">S01H1_49155</name>
</gene>
<reference evidence="1" key="1">
    <citation type="journal article" date="2014" name="Front. Microbiol.">
        <title>High frequency of phylogenetically diverse reductive dehalogenase-homologous genes in deep subseafloor sedimentary metagenomes.</title>
        <authorList>
            <person name="Kawai M."/>
            <person name="Futagami T."/>
            <person name="Toyoda A."/>
            <person name="Takaki Y."/>
            <person name="Nishi S."/>
            <person name="Hori S."/>
            <person name="Arai W."/>
            <person name="Tsubouchi T."/>
            <person name="Morono Y."/>
            <person name="Uchiyama I."/>
            <person name="Ito T."/>
            <person name="Fujiyama A."/>
            <person name="Inagaki F."/>
            <person name="Takami H."/>
        </authorList>
    </citation>
    <scope>NUCLEOTIDE SEQUENCE</scope>
    <source>
        <strain evidence="1">Expedition CK06-06</strain>
    </source>
</reference>
<sequence length="262" mass="29371">GALPDLLVSDGKHVNMRQVQFDMRLVQRESAQLRTLFASTGLLEDCWAHRHNWCLGYEGTIGGYKPAGGMREGMRTRRPFGKLIVFDDECAYGVQSLYTFLKHTRSMWPATHQGELHQKYARYQSHQFPIGARIYVQQRRSAVGAGKEKRRQPGKNLSTHSVGLRWSIRAPLQVRAMVLTDNVLFLAGWPDSVRIEEKTGVAIDKSGKRPNRAVLWAVSPADGKKLAEYRLDSEPVFDGLIAAGGRLYLSTVDGKVLCFAGQ</sequence>
<feature type="non-terminal residue" evidence="1">
    <location>
        <position position="262"/>
    </location>
</feature>
<dbReference type="EMBL" id="BARS01031601">
    <property type="protein sequence ID" value="GAG19983.1"/>
    <property type="molecule type" value="Genomic_DNA"/>
</dbReference>
<accession>X0W5W7</accession>
<dbReference type="InterPro" id="IPR015943">
    <property type="entry name" value="WD40/YVTN_repeat-like_dom_sf"/>
</dbReference>
<name>X0W5W7_9ZZZZ</name>